<accession>A6TTM3</accession>
<evidence type="ECO:0000256" key="5">
    <source>
        <dbReference type="ARBA" id="ARBA00023014"/>
    </source>
</evidence>
<keyword evidence="6 8" id="KW-0456">Lyase</keyword>
<dbReference type="GO" id="GO:0046872">
    <property type="term" value="F:metal ion binding"/>
    <property type="evidence" value="ECO:0007669"/>
    <property type="project" value="UniProtKB-KW"/>
</dbReference>
<evidence type="ECO:0000259" key="7">
    <source>
        <dbReference type="Pfam" id="PF05681"/>
    </source>
</evidence>
<evidence type="ECO:0000313" key="8">
    <source>
        <dbReference type="EMBL" id="ABR49541.1"/>
    </source>
</evidence>
<keyword evidence="4" id="KW-0408">Iron</keyword>
<dbReference type="InterPro" id="IPR004646">
    <property type="entry name" value="Fe-S_hydro-lyase_TtdA-typ_cat"/>
</dbReference>
<dbReference type="Proteomes" id="UP000001572">
    <property type="component" value="Chromosome"/>
</dbReference>
<keyword evidence="5" id="KW-0411">Iron-sulfur</keyword>
<sequence length="280" mass="30648">MRELHVSKIIETVKKLCIDANYYLGQDIRDRFKEAKEREDFPMAENILDILIENADIAQNEQRPMCQDTGMAVVFIEIGQEVHVIGGSLEEAINEGVRQGYTEGYLRKSVVGDPIERINTKDNTPAVIHYEIIPGDGFKVTVAPKGFGSENMSQLKMLKPADGVEGIKEFVLQVVKEAGPNPCPPIVVGIGIGGTFDKAAFLAKKALLRSTSERNPKSLYERLEEELLVAINDLGIGPQGFGGRTTALAVNIETYGTHIAGLPVAVNINCHATRHSEAHI</sequence>
<keyword evidence="3" id="KW-0479">Metal-binding</keyword>
<dbReference type="HOGENOM" id="CLU_041245_0_0_9"/>
<dbReference type="EMBL" id="CP000724">
    <property type="protein sequence ID" value="ABR49541.1"/>
    <property type="molecule type" value="Genomic_DNA"/>
</dbReference>
<dbReference type="InterPro" id="IPR051208">
    <property type="entry name" value="Class-I_Fumarase/Tartrate_DH"/>
</dbReference>
<evidence type="ECO:0000256" key="4">
    <source>
        <dbReference type="ARBA" id="ARBA00023004"/>
    </source>
</evidence>
<gene>
    <name evidence="8" type="ordered locus">Amet_3413</name>
</gene>
<dbReference type="GO" id="GO:0051539">
    <property type="term" value="F:4 iron, 4 sulfur cluster binding"/>
    <property type="evidence" value="ECO:0007669"/>
    <property type="project" value="UniProtKB-KW"/>
</dbReference>
<dbReference type="PANTHER" id="PTHR30389">
    <property type="entry name" value="FUMARATE HYDRATASE-RELATED"/>
    <property type="match status" value="1"/>
</dbReference>
<dbReference type="Pfam" id="PF05681">
    <property type="entry name" value="Fumerase"/>
    <property type="match status" value="1"/>
</dbReference>
<dbReference type="GO" id="GO:0004333">
    <property type="term" value="F:fumarate hydratase activity"/>
    <property type="evidence" value="ECO:0007669"/>
    <property type="project" value="UniProtKB-EC"/>
</dbReference>
<dbReference type="OrthoDB" id="9798978at2"/>
<dbReference type="STRING" id="293826.Amet_3413"/>
<evidence type="ECO:0000256" key="3">
    <source>
        <dbReference type="ARBA" id="ARBA00022723"/>
    </source>
</evidence>
<organism evidence="8 9">
    <name type="scientific">Alkaliphilus metalliredigens (strain QYMF)</name>
    <dbReference type="NCBI Taxonomy" id="293826"/>
    <lineage>
        <taxon>Bacteria</taxon>
        <taxon>Bacillati</taxon>
        <taxon>Bacillota</taxon>
        <taxon>Clostridia</taxon>
        <taxon>Peptostreptococcales</taxon>
        <taxon>Natronincolaceae</taxon>
        <taxon>Alkaliphilus</taxon>
    </lineage>
</organism>
<dbReference type="NCBIfam" id="TIGR00722">
    <property type="entry name" value="ttdA_fumA_fumB"/>
    <property type="match status" value="1"/>
</dbReference>
<evidence type="ECO:0000256" key="6">
    <source>
        <dbReference type="ARBA" id="ARBA00023239"/>
    </source>
</evidence>
<evidence type="ECO:0000256" key="2">
    <source>
        <dbReference type="ARBA" id="ARBA00022485"/>
    </source>
</evidence>
<dbReference type="EC" id="4.2.1.2" evidence="8"/>
<keyword evidence="9" id="KW-1185">Reference proteome</keyword>
<proteinExistence type="inferred from homology"/>
<protein>
    <submittedName>
        <fullName evidence="8">Hydro-lyase, Fe-S type, tartrate/fumarate subfamily, alpha subunit</fullName>
        <ecNumber evidence="8">4.2.1.2</ecNumber>
    </submittedName>
</protein>
<feature type="domain" description="Fe-S hydro-lyase tartrate dehydratase alpha-type catalytic" evidence="7">
    <location>
        <begin position="11"/>
        <end position="278"/>
    </location>
</feature>
<evidence type="ECO:0000256" key="1">
    <source>
        <dbReference type="ARBA" id="ARBA00008876"/>
    </source>
</evidence>
<comment type="similarity">
    <text evidence="1">Belongs to the class-I fumarase family.</text>
</comment>
<dbReference type="RefSeq" id="WP_012064504.1">
    <property type="nucleotide sequence ID" value="NC_009633.1"/>
</dbReference>
<evidence type="ECO:0000313" key="9">
    <source>
        <dbReference type="Proteomes" id="UP000001572"/>
    </source>
</evidence>
<dbReference type="NCBIfam" id="NF004885">
    <property type="entry name" value="PRK06246.1"/>
    <property type="match status" value="1"/>
</dbReference>
<dbReference type="PANTHER" id="PTHR30389:SF17">
    <property type="entry name" value="L(+)-TARTRATE DEHYDRATASE SUBUNIT ALPHA-RELATED"/>
    <property type="match status" value="1"/>
</dbReference>
<dbReference type="KEGG" id="amt:Amet_3413"/>
<dbReference type="AlphaFoldDB" id="A6TTM3"/>
<reference evidence="9" key="1">
    <citation type="journal article" date="2016" name="Genome Announc.">
        <title>Complete genome sequence of Alkaliphilus metalliredigens strain QYMF, an alkaliphilic and metal-reducing bacterium isolated from borax-contaminated leachate ponds.</title>
        <authorList>
            <person name="Hwang C."/>
            <person name="Copeland A."/>
            <person name="Lucas S."/>
            <person name="Lapidus A."/>
            <person name="Barry K."/>
            <person name="Detter J.C."/>
            <person name="Glavina Del Rio T."/>
            <person name="Hammon N."/>
            <person name="Israni S."/>
            <person name="Dalin E."/>
            <person name="Tice H."/>
            <person name="Pitluck S."/>
            <person name="Chertkov O."/>
            <person name="Brettin T."/>
            <person name="Bruce D."/>
            <person name="Han C."/>
            <person name="Schmutz J."/>
            <person name="Larimer F."/>
            <person name="Land M.L."/>
            <person name="Hauser L."/>
            <person name="Kyrpides N."/>
            <person name="Mikhailova N."/>
            <person name="Ye Q."/>
            <person name="Zhou J."/>
            <person name="Richardson P."/>
            <person name="Fields M.W."/>
        </authorList>
    </citation>
    <scope>NUCLEOTIDE SEQUENCE [LARGE SCALE GENOMIC DNA]</scope>
    <source>
        <strain evidence="9">QYMF</strain>
    </source>
</reference>
<dbReference type="eggNOG" id="COG1951">
    <property type="taxonomic scope" value="Bacteria"/>
</dbReference>
<name>A6TTM3_ALKMQ</name>
<keyword evidence="2" id="KW-0004">4Fe-4S</keyword>